<dbReference type="InterPro" id="IPR007110">
    <property type="entry name" value="Ig-like_dom"/>
</dbReference>
<feature type="domain" description="Ig-like" evidence="1">
    <location>
        <begin position="40"/>
        <end position="141"/>
    </location>
</feature>
<evidence type="ECO:0000313" key="3">
    <source>
        <dbReference type="Proteomes" id="UP000653271"/>
    </source>
</evidence>
<proteinExistence type="predicted"/>
<dbReference type="PROSITE" id="PS50835">
    <property type="entry name" value="IG_LIKE"/>
    <property type="match status" value="1"/>
</dbReference>
<dbReference type="OrthoDB" id="9378418at2759"/>
<dbReference type="EMBL" id="WAAB01020151">
    <property type="protein sequence ID" value="NWH79764.1"/>
    <property type="molecule type" value="Genomic_DNA"/>
</dbReference>
<dbReference type="InterPro" id="IPR003597">
    <property type="entry name" value="Ig_C1-set"/>
</dbReference>
<feature type="non-terminal residue" evidence="2">
    <location>
        <position position="143"/>
    </location>
</feature>
<organism evidence="2 3">
    <name type="scientific">Piaya cayana</name>
    <name type="common">Common squirrel cuckoo</name>
    <dbReference type="NCBI Taxonomy" id="33601"/>
    <lineage>
        <taxon>Eukaryota</taxon>
        <taxon>Metazoa</taxon>
        <taxon>Chordata</taxon>
        <taxon>Craniata</taxon>
        <taxon>Vertebrata</taxon>
        <taxon>Euteleostomi</taxon>
        <taxon>Archelosauria</taxon>
        <taxon>Archosauria</taxon>
        <taxon>Dinosauria</taxon>
        <taxon>Saurischia</taxon>
        <taxon>Theropoda</taxon>
        <taxon>Coelurosauria</taxon>
        <taxon>Aves</taxon>
        <taxon>Neognathae</taxon>
        <taxon>Neoaves</taxon>
        <taxon>Otidimorphae</taxon>
        <taxon>Cuculiformes</taxon>
        <taxon>Coccyzidae</taxon>
        <taxon>Piaya</taxon>
    </lineage>
</organism>
<dbReference type="CDD" id="cd00098">
    <property type="entry name" value="IgC1"/>
    <property type="match status" value="1"/>
</dbReference>
<dbReference type="InterPro" id="IPR013783">
    <property type="entry name" value="Ig-like_fold"/>
</dbReference>
<evidence type="ECO:0000313" key="2">
    <source>
        <dbReference type="EMBL" id="NWH79764.1"/>
    </source>
</evidence>
<gene>
    <name evidence="2" type="primary">Ighm</name>
    <name evidence="2" type="ORF">PIACAY_R15465</name>
</gene>
<dbReference type="SUPFAM" id="SSF48726">
    <property type="entry name" value="Immunoglobulin"/>
    <property type="match status" value="1"/>
</dbReference>
<protein>
    <submittedName>
        <fullName evidence="2">IGHM protein</fullName>
    </submittedName>
</protein>
<name>A0A850XDL1_PIACA</name>
<comment type="caution">
    <text evidence="2">The sequence shown here is derived from an EMBL/GenBank/DDBJ whole genome shotgun (WGS) entry which is preliminary data.</text>
</comment>
<evidence type="ECO:0000259" key="1">
    <source>
        <dbReference type="PROSITE" id="PS50835"/>
    </source>
</evidence>
<dbReference type="InterPro" id="IPR036179">
    <property type="entry name" value="Ig-like_dom_sf"/>
</dbReference>
<reference evidence="2" key="1">
    <citation type="submission" date="2019-09" db="EMBL/GenBank/DDBJ databases">
        <title>Bird 10,000 Genomes (B10K) Project - Family phase.</title>
        <authorList>
            <person name="Zhang G."/>
        </authorList>
    </citation>
    <scope>NUCLEOTIDE SEQUENCE</scope>
    <source>
        <strain evidence="2">B10K-DU-008-47</strain>
        <tissue evidence="2">Mixed tissue sample</tissue>
    </source>
</reference>
<dbReference type="Pfam" id="PF07654">
    <property type="entry name" value="C1-set"/>
    <property type="match status" value="1"/>
</dbReference>
<feature type="non-terminal residue" evidence="2">
    <location>
        <position position="1"/>
    </location>
</feature>
<dbReference type="AlphaFoldDB" id="A0A850XDL1"/>
<dbReference type="Proteomes" id="UP000653271">
    <property type="component" value="Unassembled WGS sequence"/>
</dbReference>
<keyword evidence="3" id="KW-1185">Reference proteome</keyword>
<dbReference type="Gene3D" id="2.60.40.10">
    <property type="entry name" value="Immunoglobulins"/>
    <property type="match status" value="1"/>
</dbReference>
<sequence length="143" mass="15350">ATSHLRLPLAEGKSRQPFLCEVRHPQGGDAVEVSNPGSTPPIISTSVVTLHPPSQEDFEGPYRNSSLLCQVRASRPPRQLQWLKDGQVLEAGVATEKLLEASGRASVVNSRLSVTQAEWDSGAVFSCLVDGEVRNSSKGLECS</sequence>
<accession>A0A850XDL1</accession>